<evidence type="ECO:0000313" key="4">
    <source>
        <dbReference type="Proteomes" id="UP001549320"/>
    </source>
</evidence>
<organism evidence="3 4">
    <name type="scientific">Ottowia thiooxydans</name>
    <dbReference type="NCBI Taxonomy" id="219182"/>
    <lineage>
        <taxon>Bacteria</taxon>
        <taxon>Pseudomonadati</taxon>
        <taxon>Pseudomonadota</taxon>
        <taxon>Betaproteobacteria</taxon>
        <taxon>Burkholderiales</taxon>
        <taxon>Comamonadaceae</taxon>
        <taxon>Ottowia</taxon>
    </lineage>
</organism>
<dbReference type="RefSeq" id="WP_354440452.1">
    <property type="nucleotide sequence ID" value="NZ_JBEPSH010000001.1"/>
</dbReference>
<protein>
    <submittedName>
        <fullName evidence="3">Transcriptional regulator with XRE-family HTH domain</fullName>
    </submittedName>
</protein>
<dbReference type="PANTHER" id="PTHR46797:SF2">
    <property type="entry name" value="TRANSCRIPTIONAL REGULATOR"/>
    <property type="match status" value="1"/>
</dbReference>
<dbReference type="InterPro" id="IPR013096">
    <property type="entry name" value="Cupin_2"/>
</dbReference>
<sequence>MDITRNLEITLGPRLRALRQQRKISLMALAKASGKSVGYVSQVERGISSPTLRELSLFSEVLGVDMVSLLTDTPSADTHPPVRRDADRSFIPFRGEQTRKRVLTPRNEGVLKMYVMQIEPGGSSGDALYTHEGEEAGYVLAGEIVLNIAETEYRLAVGDSFRFSSTTPHAFRNVGNTLAEVVWVNVG</sequence>
<proteinExistence type="predicted"/>
<dbReference type="InterPro" id="IPR050807">
    <property type="entry name" value="TransReg_Diox_bact_type"/>
</dbReference>
<dbReference type="PANTHER" id="PTHR46797">
    <property type="entry name" value="HTH-TYPE TRANSCRIPTIONAL REGULATOR"/>
    <property type="match status" value="1"/>
</dbReference>
<keyword evidence="1" id="KW-0238">DNA-binding</keyword>
<gene>
    <name evidence="3" type="ORF">ABIE13_000264</name>
</gene>
<dbReference type="Pfam" id="PF07883">
    <property type="entry name" value="Cupin_2"/>
    <property type="match status" value="1"/>
</dbReference>
<evidence type="ECO:0000313" key="3">
    <source>
        <dbReference type="EMBL" id="MET4575167.1"/>
    </source>
</evidence>
<dbReference type="Gene3D" id="1.10.260.40">
    <property type="entry name" value="lambda repressor-like DNA-binding domains"/>
    <property type="match status" value="1"/>
</dbReference>
<dbReference type="Proteomes" id="UP001549320">
    <property type="component" value="Unassembled WGS sequence"/>
</dbReference>
<dbReference type="CDD" id="cd02209">
    <property type="entry name" value="cupin_XRE_C"/>
    <property type="match status" value="1"/>
</dbReference>
<dbReference type="PROSITE" id="PS50943">
    <property type="entry name" value="HTH_CROC1"/>
    <property type="match status" value="1"/>
</dbReference>
<evidence type="ECO:0000256" key="1">
    <source>
        <dbReference type="ARBA" id="ARBA00023125"/>
    </source>
</evidence>
<evidence type="ECO:0000259" key="2">
    <source>
        <dbReference type="PROSITE" id="PS50943"/>
    </source>
</evidence>
<dbReference type="SUPFAM" id="SSF51182">
    <property type="entry name" value="RmlC-like cupins"/>
    <property type="match status" value="1"/>
</dbReference>
<dbReference type="SMART" id="SM00530">
    <property type="entry name" value="HTH_XRE"/>
    <property type="match status" value="1"/>
</dbReference>
<name>A0ABV2Q2L4_9BURK</name>
<dbReference type="CDD" id="cd00093">
    <property type="entry name" value="HTH_XRE"/>
    <property type="match status" value="1"/>
</dbReference>
<reference evidence="3 4" key="1">
    <citation type="submission" date="2024-06" db="EMBL/GenBank/DDBJ databases">
        <title>Sorghum-associated microbial communities from plants grown in Nebraska, USA.</title>
        <authorList>
            <person name="Schachtman D."/>
        </authorList>
    </citation>
    <scope>NUCLEOTIDE SEQUENCE [LARGE SCALE GENOMIC DNA]</scope>
    <source>
        <strain evidence="3 4">2709</strain>
    </source>
</reference>
<dbReference type="Gene3D" id="2.60.120.10">
    <property type="entry name" value="Jelly Rolls"/>
    <property type="match status" value="1"/>
</dbReference>
<comment type="caution">
    <text evidence="3">The sequence shown here is derived from an EMBL/GenBank/DDBJ whole genome shotgun (WGS) entry which is preliminary data.</text>
</comment>
<accession>A0ABV2Q2L4</accession>
<dbReference type="InterPro" id="IPR001387">
    <property type="entry name" value="Cro/C1-type_HTH"/>
</dbReference>
<dbReference type="Pfam" id="PF01381">
    <property type="entry name" value="HTH_3"/>
    <property type="match status" value="1"/>
</dbReference>
<dbReference type="SUPFAM" id="SSF47413">
    <property type="entry name" value="lambda repressor-like DNA-binding domains"/>
    <property type="match status" value="1"/>
</dbReference>
<keyword evidence="4" id="KW-1185">Reference proteome</keyword>
<dbReference type="InterPro" id="IPR010982">
    <property type="entry name" value="Lambda_DNA-bd_dom_sf"/>
</dbReference>
<dbReference type="EMBL" id="JBEPSH010000001">
    <property type="protein sequence ID" value="MET4575167.1"/>
    <property type="molecule type" value="Genomic_DNA"/>
</dbReference>
<dbReference type="InterPro" id="IPR011051">
    <property type="entry name" value="RmlC_Cupin_sf"/>
</dbReference>
<dbReference type="InterPro" id="IPR014710">
    <property type="entry name" value="RmlC-like_jellyroll"/>
</dbReference>
<feature type="domain" description="HTH cro/C1-type" evidence="2">
    <location>
        <begin position="15"/>
        <end position="69"/>
    </location>
</feature>